<dbReference type="EMBL" id="PDCN02000016">
    <property type="protein sequence ID" value="PIB74536.1"/>
    <property type="molecule type" value="Genomic_DNA"/>
</dbReference>
<keyword evidence="1" id="KW-0472">Membrane</keyword>
<comment type="caution">
    <text evidence="2">The sequence shown here is derived from an EMBL/GenBank/DDBJ whole genome shotgun (WGS) entry which is preliminary data.</text>
</comment>
<dbReference type="Proteomes" id="UP000230551">
    <property type="component" value="Unassembled WGS sequence"/>
</dbReference>
<accession>A0A2G5P8D0</accession>
<evidence type="ECO:0000313" key="3">
    <source>
        <dbReference type="Proteomes" id="UP000230551"/>
    </source>
</evidence>
<evidence type="ECO:0000256" key="1">
    <source>
        <dbReference type="SAM" id="Phobius"/>
    </source>
</evidence>
<keyword evidence="1" id="KW-0812">Transmembrane</keyword>
<reference evidence="2 3" key="1">
    <citation type="journal article" date="2017" name="Infect. Genet. Evol.">
        <title>The new phylogeny of the genus Mycobacterium: The old and the news.</title>
        <authorList>
            <person name="Tortoli E."/>
            <person name="Fedrizzi T."/>
            <person name="Meehan C.J."/>
            <person name="Trovato A."/>
            <person name="Grottola A."/>
            <person name="Giacobazzi E."/>
            <person name="Serpini G.F."/>
            <person name="Tagliazucchi S."/>
            <person name="Fabio A."/>
            <person name="Bettua C."/>
            <person name="Bertorelli R."/>
            <person name="Frascaro F."/>
            <person name="De Sanctis V."/>
            <person name="Pecorari M."/>
            <person name="Jousson O."/>
            <person name="Segata N."/>
            <person name="Cirillo D.M."/>
        </authorList>
    </citation>
    <scope>NUCLEOTIDE SEQUENCE [LARGE SCALE GENOMIC DNA]</scope>
    <source>
        <strain evidence="2 3">CIP1034565</strain>
    </source>
</reference>
<dbReference type="AlphaFoldDB" id="A0A2G5P8D0"/>
<gene>
    <name evidence="2" type="ORF">CQY22_012610</name>
</gene>
<protein>
    <submittedName>
        <fullName evidence="2">Uncharacterized protein</fullName>
    </submittedName>
</protein>
<proteinExistence type="predicted"/>
<name>A0A2G5P8D0_9MYCO</name>
<sequence>MQSILLVLGFLAVVDISLSLIGTAHSGAVDVAPGGDDGFFFWMRHSDADYFLVCAVLAVTLLSLLAFRRR</sequence>
<keyword evidence="3" id="KW-1185">Reference proteome</keyword>
<organism evidence="2 3">
    <name type="scientific">Mycolicibacterium brumae</name>
    <dbReference type="NCBI Taxonomy" id="85968"/>
    <lineage>
        <taxon>Bacteria</taxon>
        <taxon>Bacillati</taxon>
        <taxon>Actinomycetota</taxon>
        <taxon>Actinomycetes</taxon>
        <taxon>Mycobacteriales</taxon>
        <taxon>Mycobacteriaceae</taxon>
        <taxon>Mycolicibacterium</taxon>
    </lineage>
</organism>
<keyword evidence="1" id="KW-1133">Transmembrane helix</keyword>
<feature type="transmembrane region" description="Helical" evidence="1">
    <location>
        <begin position="50"/>
        <end position="67"/>
    </location>
</feature>
<dbReference type="STRING" id="85968.GCA_900073015_00720"/>
<evidence type="ECO:0000313" key="2">
    <source>
        <dbReference type="EMBL" id="PIB74536.1"/>
    </source>
</evidence>